<evidence type="ECO:0000259" key="12">
    <source>
        <dbReference type="PROSITE" id="PS50011"/>
    </source>
</evidence>
<evidence type="ECO:0000256" key="11">
    <source>
        <dbReference type="ARBA" id="ARBA00048679"/>
    </source>
</evidence>
<evidence type="ECO:0000256" key="1">
    <source>
        <dbReference type="ARBA" id="ARBA00012513"/>
    </source>
</evidence>
<keyword evidence="2" id="KW-0723">Serine/threonine-protein kinase</keyword>
<dbReference type="PROSITE" id="PS50011">
    <property type="entry name" value="PROTEIN_KINASE_DOM"/>
    <property type="match status" value="1"/>
</dbReference>
<comment type="caution">
    <text evidence="13">The sequence shown here is derived from an EMBL/GenBank/DDBJ whole genome shotgun (WGS) entry which is preliminary data.</text>
</comment>
<dbReference type="Pfam" id="PF11883">
    <property type="entry name" value="DUF3403"/>
    <property type="match status" value="1"/>
</dbReference>
<dbReference type="GO" id="GO:0004674">
    <property type="term" value="F:protein serine/threonine kinase activity"/>
    <property type="evidence" value="ECO:0007669"/>
    <property type="project" value="UniProtKB-KW"/>
</dbReference>
<dbReference type="InterPro" id="IPR011009">
    <property type="entry name" value="Kinase-like_dom_sf"/>
</dbReference>
<evidence type="ECO:0000313" key="13">
    <source>
        <dbReference type="EMBL" id="GMN23746.1"/>
    </source>
</evidence>
<evidence type="ECO:0000313" key="15">
    <source>
        <dbReference type="Proteomes" id="UP001187192"/>
    </source>
</evidence>
<sequence>MPNKSLDFFIFDQGQSKLLEWPKRFEILCGVARGLQYLHQDSRLRIVHRDLKASNILLDNKMNPKISDFGIAKTFGGDQTEGKTNKIAGTHGYIAPEYAFKGLFSTKSDVFSFGIMVLEILSGKRSIRFHQEDHNITLIGQAWTLLNEGRPFELIDVHLRDSYNNLLQVLRCIHVGLLCVQQRPEDRPSMSSVILMLGSESELPQPKPPGYYMEIASQDRNNVSSKLESFSENTMSVTALGGR</sequence>
<accession>A0AA87Z999</accession>
<dbReference type="PROSITE" id="PS00108">
    <property type="entry name" value="PROTEIN_KINASE_ST"/>
    <property type="match status" value="1"/>
</dbReference>
<feature type="domain" description="Protein kinase" evidence="12">
    <location>
        <begin position="1"/>
        <end position="203"/>
    </location>
</feature>
<organism evidence="13 15">
    <name type="scientific">Ficus carica</name>
    <name type="common">Common fig</name>
    <dbReference type="NCBI Taxonomy" id="3494"/>
    <lineage>
        <taxon>Eukaryota</taxon>
        <taxon>Viridiplantae</taxon>
        <taxon>Streptophyta</taxon>
        <taxon>Embryophyta</taxon>
        <taxon>Tracheophyta</taxon>
        <taxon>Spermatophyta</taxon>
        <taxon>Magnoliopsida</taxon>
        <taxon>eudicotyledons</taxon>
        <taxon>Gunneridae</taxon>
        <taxon>Pentapetalae</taxon>
        <taxon>rosids</taxon>
        <taxon>fabids</taxon>
        <taxon>Rosales</taxon>
        <taxon>Moraceae</taxon>
        <taxon>Ficeae</taxon>
        <taxon>Ficus</taxon>
    </lineage>
</organism>
<dbReference type="EMBL" id="BTGU01001470">
    <property type="protein sequence ID" value="GMN23761.1"/>
    <property type="molecule type" value="Genomic_DNA"/>
</dbReference>
<dbReference type="Proteomes" id="UP001187192">
    <property type="component" value="Unassembled WGS sequence"/>
</dbReference>
<dbReference type="FunFam" id="1.10.510.10:FF:000060">
    <property type="entry name" value="G-type lectin S-receptor-like serine/threonine-protein kinase"/>
    <property type="match status" value="1"/>
</dbReference>
<keyword evidence="8" id="KW-1015">Disulfide bond</keyword>
<comment type="catalytic activity">
    <reaction evidence="11">
        <text>L-seryl-[protein] + ATP = O-phospho-L-seryl-[protein] + ADP + H(+)</text>
        <dbReference type="Rhea" id="RHEA:17989"/>
        <dbReference type="Rhea" id="RHEA-COMP:9863"/>
        <dbReference type="Rhea" id="RHEA-COMP:11604"/>
        <dbReference type="ChEBI" id="CHEBI:15378"/>
        <dbReference type="ChEBI" id="CHEBI:29999"/>
        <dbReference type="ChEBI" id="CHEBI:30616"/>
        <dbReference type="ChEBI" id="CHEBI:83421"/>
        <dbReference type="ChEBI" id="CHEBI:456216"/>
        <dbReference type="EC" id="2.7.11.1"/>
    </reaction>
</comment>
<dbReference type="PANTHER" id="PTHR27002">
    <property type="entry name" value="RECEPTOR-LIKE SERINE/THREONINE-PROTEIN KINASE SD1-8"/>
    <property type="match status" value="1"/>
</dbReference>
<keyword evidence="3" id="KW-0808">Transferase</keyword>
<dbReference type="EMBL" id="BTGU01001469">
    <property type="protein sequence ID" value="GMN23746.1"/>
    <property type="molecule type" value="Genomic_DNA"/>
</dbReference>
<evidence type="ECO:0000256" key="8">
    <source>
        <dbReference type="ARBA" id="ARBA00023157"/>
    </source>
</evidence>
<evidence type="ECO:0000256" key="3">
    <source>
        <dbReference type="ARBA" id="ARBA00022679"/>
    </source>
</evidence>
<evidence type="ECO:0000256" key="9">
    <source>
        <dbReference type="ARBA" id="ARBA00023180"/>
    </source>
</evidence>
<dbReference type="Pfam" id="PF00069">
    <property type="entry name" value="Pkinase"/>
    <property type="match status" value="1"/>
</dbReference>
<keyword evidence="15" id="KW-1185">Reference proteome</keyword>
<keyword evidence="5" id="KW-0547">Nucleotide-binding</keyword>
<evidence type="ECO:0000256" key="2">
    <source>
        <dbReference type="ARBA" id="ARBA00022527"/>
    </source>
</evidence>
<name>A0AA87Z999_FICCA</name>
<reference evidence="13" key="1">
    <citation type="submission" date="2023-07" db="EMBL/GenBank/DDBJ databases">
        <title>draft genome sequence of fig (Ficus carica).</title>
        <authorList>
            <person name="Takahashi T."/>
            <person name="Nishimura K."/>
        </authorList>
    </citation>
    <scope>NUCLEOTIDE SEQUENCE</scope>
</reference>
<evidence type="ECO:0000256" key="5">
    <source>
        <dbReference type="ARBA" id="ARBA00022741"/>
    </source>
</evidence>
<evidence type="ECO:0000256" key="6">
    <source>
        <dbReference type="ARBA" id="ARBA00022777"/>
    </source>
</evidence>
<keyword evidence="4" id="KW-0732">Signal</keyword>
<dbReference type="PANTHER" id="PTHR27002:SF616">
    <property type="entry name" value="RECEPTOR-LIKE SERINE_THREONINE-PROTEIN KINASE"/>
    <property type="match status" value="1"/>
</dbReference>
<dbReference type="SUPFAM" id="SSF56112">
    <property type="entry name" value="Protein kinase-like (PK-like)"/>
    <property type="match status" value="1"/>
</dbReference>
<keyword evidence="9" id="KW-0325">Glycoprotein</keyword>
<protein>
    <recommendedName>
        <fullName evidence="1">non-specific serine/threonine protein kinase</fullName>
        <ecNumber evidence="1">2.7.11.1</ecNumber>
    </recommendedName>
</protein>
<keyword evidence="6" id="KW-0418">Kinase</keyword>
<dbReference type="Gene3D" id="1.10.510.10">
    <property type="entry name" value="Transferase(Phosphotransferase) domain 1"/>
    <property type="match status" value="1"/>
</dbReference>
<dbReference type="SMART" id="SM00220">
    <property type="entry name" value="S_TKc"/>
    <property type="match status" value="1"/>
</dbReference>
<evidence type="ECO:0000313" key="14">
    <source>
        <dbReference type="EMBL" id="GMN23761.1"/>
    </source>
</evidence>
<evidence type="ECO:0000256" key="10">
    <source>
        <dbReference type="ARBA" id="ARBA00047899"/>
    </source>
</evidence>
<gene>
    <name evidence="13" type="ORF">TIFTF001_040490</name>
    <name evidence="14" type="ORF">TIFTF001_040491</name>
</gene>
<evidence type="ECO:0000256" key="7">
    <source>
        <dbReference type="ARBA" id="ARBA00022840"/>
    </source>
</evidence>
<dbReference type="GO" id="GO:0005524">
    <property type="term" value="F:ATP binding"/>
    <property type="evidence" value="ECO:0007669"/>
    <property type="project" value="UniProtKB-KW"/>
</dbReference>
<keyword evidence="7" id="KW-0067">ATP-binding</keyword>
<dbReference type="InterPro" id="IPR021820">
    <property type="entry name" value="S-locus_recpt_kinase_C"/>
</dbReference>
<dbReference type="GO" id="GO:0005886">
    <property type="term" value="C:plasma membrane"/>
    <property type="evidence" value="ECO:0007669"/>
    <property type="project" value="TreeGrafter"/>
</dbReference>
<dbReference type="InterPro" id="IPR008271">
    <property type="entry name" value="Ser/Thr_kinase_AS"/>
</dbReference>
<dbReference type="InterPro" id="IPR000719">
    <property type="entry name" value="Prot_kinase_dom"/>
</dbReference>
<comment type="catalytic activity">
    <reaction evidence="10">
        <text>L-threonyl-[protein] + ATP = O-phospho-L-threonyl-[protein] + ADP + H(+)</text>
        <dbReference type="Rhea" id="RHEA:46608"/>
        <dbReference type="Rhea" id="RHEA-COMP:11060"/>
        <dbReference type="Rhea" id="RHEA-COMP:11605"/>
        <dbReference type="ChEBI" id="CHEBI:15378"/>
        <dbReference type="ChEBI" id="CHEBI:30013"/>
        <dbReference type="ChEBI" id="CHEBI:30616"/>
        <dbReference type="ChEBI" id="CHEBI:61977"/>
        <dbReference type="ChEBI" id="CHEBI:456216"/>
        <dbReference type="EC" id="2.7.11.1"/>
    </reaction>
</comment>
<proteinExistence type="predicted"/>
<evidence type="ECO:0000256" key="4">
    <source>
        <dbReference type="ARBA" id="ARBA00022729"/>
    </source>
</evidence>
<dbReference type="EC" id="2.7.11.1" evidence="1"/>
<dbReference type="AlphaFoldDB" id="A0AA87Z999"/>